<dbReference type="PROSITE" id="PS50011">
    <property type="entry name" value="PROTEIN_KINASE_DOM"/>
    <property type="match status" value="1"/>
</dbReference>
<dbReference type="Gene3D" id="1.10.510.10">
    <property type="entry name" value="Transferase(Phosphotransferase) domain 1"/>
    <property type="match status" value="1"/>
</dbReference>
<keyword evidence="4 6" id="KW-0067">ATP-binding</keyword>
<proteinExistence type="predicted"/>
<dbReference type="InterPro" id="IPR008271">
    <property type="entry name" value="Ser/Thr_kinase_AS"/>
</dbReference>
<dbReference type="Proteomes" id="UP001216907">
    <property type="component" value="Unassembled WGS sequence"/>
</dbReference>
<dbReference type="InterPro" id="IPR019734">
    <property type="entry name" value="TPR_rpt"/>
</dbReference>
<feature type="repeat" description="TPR" evidence="5">
    <location>
        <begin position="753"/>
        <end position="786"/>
    </location>
</feature>
<dbReference type="SMART" id="SM00028">
    <property type="entry name" value="TPR"/>
    <property type="match status" value="7"/>
</dbReference>
<feature type="repeat" description="TPR" evidence="5">
    <location>
        <begin position="683"/>
        <end position="716"/>
    </location>
</feature>
<feature type="repeat" description="TPR" evidence="5">
    <location>
        <begin position="718"/>
        <end position="751"/>
    </location>
</feature>
<dbReference type="PROSITE" id="PS50293">
    <property type="entry name" value="TPR_REGION"/>
    <property type="match status" value="3"/>
</dbReference>
<dbReference type="Pfam" id="PF00069">
    <property type="entry name" value="Pkinase"/>
    <property type="match status" value="1"/>
</dbReference>
<dbReference type="InterPro" id="IPR011717">
    <property type="entry name" value="TPR-4"/>
</dbReference>
<keyword evidence="9" id="KW-1185">Reference proteome</keyword>
<evidence type="ECO:0000313" key="9">
    <source>
        <dbReference type="Proteomes" id="UP001216907"/>
    </source>
</evidence>
<evidence type="ECO:0000313" key="8">
    <source>
        <dbReference type="EMBL" id="MDG3005916.1"/>
    </source>
</evidence>
<dbReference type="RefSeq" id="WP_277862232.1">
    <property type="nucleotide sequence ID" value="NZ_JARRAG010000002.1"/>
</dbReference>
<evidence type="ECO:0000259" key="7">
    <source>
        <dbReference type="PROSITE" id="PS50011"/>
    </source>
</evidence>
<sequence>MSAESRVQELLDEIADSGCTPEEACGACPELLPEVRRRWQQMRILKGELDALFPASDPDPDAEPSAPWHASAESLRIPGYDVEAVLGRGGMGVVYRARHLRLNRPVALKMMLAGPYAGPHERARFQREAEAVAGLRHANIVHVYDVGDHGGCPYFTMELVEGGSLAHSLAGTPQPARQAAALVTTLAEAVHAAHQAGIVHRDLKPANILLTASGTPKVADFGLARHFDADSALTLSGARIGTPSYMAPEQVLGEASSIGPAADVYALGALLYEMLTGRPPFRGVTTAETERQMVNDEPVAPSRLNTNVPRDLETICLKCISKEPDRRYAGAAALADDLKRFGEGRAIQARPLGWGERLWRWGRRNPTGAALLVTALALVGLASGGGVWLVQQRAERREEAAWRLRELRDEIGTSVAEAINLRQGFHFREARHLLEQARLRLEPSGPDDLRRRVARARADLELVEDLDRARLQAATLIKGKFETSGAELLYEKTWAKAFGRQWEDVQDVAARVRDSAVREEIVPALDDWASITRDPARRAWLLALAREADPDPSRDRLRQPELWEDGARLTRLFQETGLDDLSPQLATALGRVLRKKGDDAVHLLGAAQARRPQDFWLNFELGLALVESGRNEEALGFFRAALALRPEALPAHNSVGVSLGTMGRADEAIRYLQEALRIDPNFAIAHHNLGWVLSNKGRHDEAIKHYEEAIRLDPKRAGAAHTNLGLALWAKGRHDEAIKHYEEAIRLDPKRAGAAHSNLGLALWAKGRHDEAIKHYEEAIRLDPKRAGTADNLFTCRYAAACVAVQAAASLESRARTLGETERVDLRRRSLDWLRANLERRAEQLEIGRVVDWSSLSTRPLSDWQTDPALAGVRDATALATLPEAERKEWHRLWADVATLSAANPLEQGRAHAARREWDRAAADYARALARGPTEDGEFWFEYAGLLLLSGDLQGYARTCAHMIQASGKEGGPRAYHVARACTLAPDSVAESSLPGRLAEKELQDFAREFWSLTEQGALAYRAGKFQQSVLFFEQSLRADSRAGTAVLNWLWLALADQRLGKSEEARRWLGKAQAWLDQYGDGMPAPGEEKLGLHLHNWLEAYVLRREAEAVIPSKDLRGGTQSPGRGATPD</sequence>
<keyword evidence="1 8" id="KW-0808">Transferase</keyword>
<dbReference type="Gene3D" id="1.25.40.10">
    <property type="entry name" value="Tetratricopeptide repeat domain"/>
    <property type="match status" value="4"/>
</dbReference>
<evidence type="ECO:0000256" key="2">
    <source>
        <dbReference type="ARBA" id="ARBA00022741"/>
    </source>
</evidence>
<dbReference type="GO" id="GO:0004674">
    <property type="term" value="F:protein serine/threonine kinase activity"/>
    <property type="evidence" value="ECO:0007669"/>
    <property type="project" value="UniProtKB-EC"/>
</dbReference>
<dbReference type="InterPro" id="IPR017441">
    <property type="entry name" value="Protein_kinase_ATP_BS"/>
</dbReference>
<evidence type="ECO:0000256" key="3">
    <source>
        <dbReference type="ARBA" id="ARBA00022777"/>
    </source>
</evidence>
<name>A0ABT6FEA4_9BACT</name>
<dbReference type="InterPro" id="IPR011009">
    <property type="entry name" value="Kinase-like_dom_sf"/>
</dbReference>
<evidence type="ECO:0000256" key="6">
    <source>
        <dbReference type="PROSITE-ProRule" id="PRU10141"/>
    </source>
</evidence>
<dbReference type="Pfam" id="PF13424">
    <property type="entry name" value="TPR_12"/>
    <property type="match status" value="1"/>
</dbReference>
<dbReference type="SUPFAM" id="SSF48452">
    <property type="entry name" value="TPR-like"/>
    <property type="match status" value="2"/>
</dbReference>
<dbReference type="PROSITE" id="PS00108">
    <property type="entry name" value="PROTEIN_KINASE_ST"/>
    <property type="match status" value="1"/>
</dbReference>
<dbReference type="InterPro" id="IPR011990">
    <property type="entry name" value="TPR-like_helical_dom_sf"/>
</dbReference>
<keyword evidence="2 6" id="KW-0547">Nucleotide-binding</keyword>
<dbReference type="Pfam" id="PF13432">
    <property type="entry name" value="TPR_16"/>
    <property type="match status" value="3"/>
</dbReference>
<organism evidence="8 9">
    <name type="scientific">Paludisphaera mucosa</name>
    <dbReference type="NCBI Taxonomy" id="3030827"/>
    <lineage>
        <taxon>Bacteria</taxon>
        <taxon>Pseudomonadati</taxon>
        <taxon>Planctomycetota</taxon>
        <taxon>Planctomycetia</taxon>
        <taxon>Isosphaerales</taxon>
        <taxon>Isosphaeraceae</taxon>
        <taxon>Paludisphaera</taxon>
    </lineage>
</organism>
<dbReference type="SUPFAM" id="SSF56112">
    <property type="entry name" value="Protein kinase-like (PK-like)"/>
    <property type="match status" value="1"/>
</dbReference>
<reference evidence="8 9" key="1">
    <citation type="submission" date="2023-03" db="EMBL/GenBank/DDBJ databases">
        <title>Paludisphaera mucosa sp. nov. a novel planctomycete from northern fen.</title>
        <authorList>
            <person name="Ivanova A."/>
        </authorList>
    </citation>
    <scope>NUCLEOTIDE SEQUENCE [LARGE SCALE GENOMIC DNA]</scope>
    <source>
        <strain evidence="8 9">Pla2</strain>
    </source>
</reference>
<dbReference type="SMART" id="SM00220">
    <property type="entry name" value="S_TKc"/>
    <property type="match status" value="1"/>
</dbReference>
<dbReference type="InterPro" id="IPR000719">
    <property type="entry name" value="Prot_kinase_dom"/>
</dbReference>
<feature type="repeat" description="TPR" evidence="5">
    <location>
        <begin position="649"/>
        <end position="682"/>
    </location>
</feature>
<comment type="caution">
    <text evidence="8">The sequence shown here is derived from an EMBL/GenBank/DDBJ whole genome shotgun (WGS) entry which is preliminary data.</text>
</comment>
<dbReference type="PANTHER" id="PTHR43289">
    <property type="entry name" value="MITOGEN-ACTIVATED PROTEIN KINASE KINASE KINASE 20-RELATED"/>
    <property type="match status" value="1"/>
</dbReference>
<dbReference type="Pfam" id="PF07721">
    <property type="entry name" value="TPR_4"/>
    <property type="match status" value="1"/>
</dbReference>
<evidence type="ECO:0000256" key="4">
    <source>
        <dbReference type="ARBA" id="ARBA00022840"/>
    </source>
</evidence>
<feature type="binding site" evidence="6">
    <location>
        <position position="109"/>
    </location>
    <ligand>
        <name>ATP</name>
        <dbReference type="ChEBI" id="CHEBI:30616"/>
    </ligand>
</feature>
<dbReference type="EMBL" id="JARRAG010000002">
    <property type="protein sequence ID" value="MDG3005916.1"/>
    <property type="molecule type" value="Genomic_DNA"/>
</dbReference>
<dbReference type="EC" id="2.7.11.1" evidence="8"/>
<dbReference type="PROSITE" id="PS50005">
    <property type="entry name" value="TPR"/>
    <property type="match status" value="5"/>
</dbReference>
<dbReference type="CDD" id="cd14014">
    <property type="entry name" value="STKc_PknB_like"/>
    <property type="match status" value="1"/>
</dbReference>
<dbReference type="PANTHER" id="PTHR43289:SF6">
    <property type="entry name" value="SERINE_THREONINE-PROTEIN KINASE NEKL-3"/>
    <property type="match status" value="1"/>
</dbReference>
<keyword evidence="5" id="KW-0802">TPR repeat</keyword>
<gene>
    <name evidence="8" type="ORF">PZE19_19215</name>
</gene>
<feature type="domain" description="Protein kinase" evidence="7">
    <location>
        <begin position="80"/>
        <end position="341"/>
    </location>
</feature>
<protein>
    <submittedName>
        <fullName evidence="8">Serine/threonine-protein kinase</fullName>
        <ecNumber evidence="8">2.7.11.1</ecNumber>
    </submittedName>
</protein>
<dbReference type="Gene3D" id="3.30.200.20">
    <property type="entry name" value="Phosphorylase Kinase, domain 1"/>
    <property type="match status" value="1"/>
</dbReference>
<evidence type="ECO:0000256" key="5">
    <source>
        <dbReference type="PROSITE-ProRule" id="PRU00339"/>
    </source>
</evidence>
<feature type="repeat" description="TPR" evidence="5">
    <location>
        <begin position="615"/>
        <end position="648"/>
    </location>
</feature>
<keyword evidence="3 8" id="KW-0418">Kinase</keyword>
<accession>A0ABT6FEA4</accession>
<evidence type="ECO:0000256" key="1">
    <source>
        <dbReference type="ARBA" id="ARBA00022679"/>
    </source>
</evidence>
<dbReference type="PROSITE" id="PS00107">
    <property type="entry name" value="PROTEIN_KINASE_ATP"/>
    <property type="match status" value="1"/>
</dbReference>